<accession>A0AAD7NMR3</accession>
<dbReference type="EMBL" id="JARJLG010000031">
    <property type="protein sequence ID" value="KAJ7767038.1"/>
    <property type="molecule type" value="Genomic_DNA"/>
</dbReference>
<proteinExistence type="predicted"/>
<evidence type="ECO:0000313" key="2">
    <source>
        <dbReference type="Proteomes" id="UP001215280"/>
    </source>
</evidence>
<gene>
    <name evidence="1" type="ORF">DFH07DRAFT_955173</name>
</gene>
<keyword evidence="2" id="KW-1185">Reference proteome</keyword>
<protein>
    <submittedName>
        <fullName evidence="1">Uncharacterized protein</fullName>
    </submittedName>
</protein>
<organism evidence="1 2">
    <name type="scientific">Mycena maculata</name>
    <dbReference type="NCBI Taxonomy" id="230809"/>
    <lineage>
        <taxon>Eukaryota</taxon>
        <taxon>Fungi</taxon>
        <taxon>Dikarya</taxon>
        <taxon>Basidiomycota</taxon>
        <taxon>Agaricomycotina</taxon>
        <taxon>Agaricomycetes</taxon>
        <taxon>Agaricomycetidae</taxon>
        <taxon>Agaricales</taxon>
        <taxon>Marasmiineae</taxon>
        <taxon>Mycenaceae</taxon>
        <taxon>Mycena</taxon>
    </lineage>
</organism>
<dbReference type="Proteomes" id="UP001215280">
    <property type="component" value="Unassembled WGS sequence"/>
</dbReference>
<sequence>MEESGITDATRNVTYASWYQTVISTDLTGDLIWQAGSDLTNGPTPNEGYMIFPTDPVYALMQSHAAPLKACG</sequence>
<dbReference type="AlphaFoldDB" id="A0AAD7NMR3"/>
<dbReference type="Gene3D" id="3.20.20.80">
    <property type="entry name" value="Glycosidases"/>
    <property type="match status" value="1"/>
</dbReference>
<reference evidence="1" key="1">
    <citation type="submission" date="2023-03" db="EMBL/GenBank/DDBJ databases">
        <title>Massive genome expansion in bonnet fungi (Mycena s.s.) driven by repeated elements and novel gene families across ecological guilds.</title>
        <authorList>
            <consortium name="Lawrence Berkeley National Laboratory"/>
            <person name="Harder C.B."/>
            <person name="Miyauchi S."/>
            <person name="Viragh M."/>
            <person name="Kuo A."/>
            <person name="Thoen E."/>
            <person name="Andreopoulos B."/>
            <person name="Lu D."/>
            <person name="Skrede I."/>
            <person name="Drula E."/>
            <person name="Henrissat B."/>
            <person name="Morin E."/>
            <person name="Kohler A."/>
            <person name="Barry K."/>
            <person name="LaButti K."/>
            <person name="Morin E."/>
            <person name="Salamov A."/>
            <person name="Lipzen A."/>
            <person name="Mereny Z."/>
            <person name="Hegedus B."/>
            <person name="Baldrian P."/>
            <person name="Stursova M."/>
            <person name="Weitz H."/>
            <person name="Taylor A."/>
            <person name="Grigoriev I.V."/>
            <person name="Nagy L.G."/>
            <person name="Martin F."/>
            <person name="Kauserud H."/>
        </authorList>
    </citation>
    <scope>NUCLEOTIDE SEQUENCE</scope>
    <source>
        <strain evidence="1">CBHHK188m</strain>
    </source>
</reference>
<name>A0AAD7NMR3_9AGAR</name>
<comment type="caution">
    <text evidence="1">The sequence shown here is derived from an EMBL/GenBank/DDBJ whole genome shotgun (WGS) entry which is preliminary data.</text>
</comment>
<evidence type="ECO:0000313" key="1">
    <source>
        <dbReference type="EMBL" id="KAJ7767038.1"/>
    </source>
</evidence>